<dbReference type="InterPro" id="IPR006091">
    <property type="entry name" value="Acyl-CoA_Oxase/DH_mid-dom"/>
</dbReference>
<evidence type="ECO:0000313" key="9">
    <source>
        <dbReference type="EMBL" id="MCZ4282173.1"/>
    </source>
</evidence>
<evidence type="ECO:0000259" key="6">
    <source>
        <dbReference type="Pfam" id="PF00441"/>
    </source>
</evidence>
<dbReference type="EMBL" id="JAPWGY010000006">
    <property type="protein sequence ID" value="MCZ4282173.1"/>
    <property type="molecule type" value="Genomic_DNA"/>
</dbReference>
<gene>
    <name evidence="9" type="ORF">O4H49_15395</name>
</gene>
<keyword evidence="10" id="KW-1185">Reference proteome</keyword>
<comment type="caution">
    <text evidence="9">The sequence shown here is derived from an EMBL/GenBank/DDBJ whole genome shotgun (WGS) entry which is preliminary data.</text>
</comment>
<dbReference type="InterPro" id="IPR037069">
    <property type="entry name" value="AcylCoA_DH/ox_N_sf"/>
</dbReference>
<comment type="similarity">
    <text evidence="2 5">Belongs to the acyl-CoA dehydrogenase family.</text>
</comment>
<dbReference type="NCBIfam" id="NF042439">
    <property type="entry name" value="SulpropCoADesulf"/>
    <property type="match status" value="1"/>
</dbReference>
<dbReference type="InterPro" id="IPR050032">
    <property type="entry name" value="AcdA"/>
</dbReference>
<keyword evidence="5" id="KW-0560">Oxidoreductase</keyword>
<dbReference type="Gene3D" id="1.10.540.10">
    <property type="entry name" value="Acyl-CoA dehydrogenase/oxidase, N-terminal domain"/>
    <property type="match status" value="1"/>
</dbReference>
<evidence type="ECO:0000256" key="5">
    <source>
        <dbReference type="RuleBase" id="RU362125"/>
    </source>
</evidence>
<dbReference type="PANTHER" id="PTHR43884:SF12">
    <property type="entry name" value="ISOVALERYL-COA DEHYDROGENASE, MITOCHONDRIAL-RELATED"/>
    <property type="match status" value="1"/>
</dbReference>
<keyword evidence="4 5" id="KW-0274">FAD</keyword>
<evidence type="ECO:0000256" key="2">
    <source>
        <dbReference type="ARBA" id="ARBA00009347"/>
    </source>
</evidence>
<evidence type="ECO:0000313" key="10">
    <source>
        <dbReference type="Proteomes" id="UP001069802"/>
    </source>
</evidence>
<sequence>MLADSDSISKPLLSAKATKAFQEKVAVTPDSNKNVRASQKAAVSAASGLEKLRHRARSLAEEVLAPRAASIDTTEIYPWENCFALRDNGFMGVTIPEVYGGGGYGYKEAVVVIEEIAKACGVSGRIVVEANMGAVGAVMAYGSEKQKRLAAELVLSGDKPAICITEPESGSAATEMTTRADRVGNSYVINGKKHWITGGGVSRLHLIFARVYENDEPQGIAGFLVVRGEPGAEGLSVGRREPTMGLRGIPETEIHFKDLVVPAEMMLQPPSGLHKGFADLMMAYNGQRVGAAAVALGLAAGAYEQALTFSQQREQFGRPICEFQGLQWMLADMSVQISAARALINEAVAGDGFPDKVKAAQAKLFTSEMAVNVTNNALQMHGAAGYSRRNPVERMVRDARMFTIGGGTAQVLRNVIASELLGRKFPQTRDGYLSYSTD</sequence>
<proteinExistence type="inferred from homology"/>
<dbReference type="Gene3D" id="2.40.110.10">
    <property type="entry name" value="Butyryl-CoA Dehydrogenase, subunit A, domain 2"/>
    <property type="match status" value="1"/>
</dbReference>
<dbReference type="SUPFAM" id="SSF47203">
    <property type="entry name" value="Acyl-CoA dehydrogenase C-terminal domain-like"/>
    <property type="match status" value="1"/>
</dbReference>
<feature type="domain" description="Acyl-CoA dehydrogenase/oxidase C-terminal" evidence="6">
    <location>
        <begin position="275"/>
        <end position="420"/>
    </location>
</feature>
<feature type="domain" description="Acyl-CoA oxidase/dehydrogenase middle" evidence="7">
    <location>
        <begin position="161"/>
        <end position="258"/>
    </location>
</feature>
<evidence type="ECO:0000256" key="4">
    <source>
        <dbReference type="ARBA" id="ARBA00022827"/>
    </source>
</evidence>
<dbReference type="InterPro" id="IPR009075">
    <property type="entry name" value="AcylCo_DH/oxidase_C"/>
</dbReference>
<name>A0ABT4LM24_9PROT</name>
<evidence type="ECO:0000259" key="7">
    <source>
        <dbReference type="Pfam" id="PF02770"/>
    </source>
</evidence>
<evidence type="ECO:0000259" key="8">
    <source>
        <dbReference type="Pfam" id="PF02771"/>
    </source>
</evidence>
<dbReference type="Pfam" id="PF02771">
    <property type="entry name" value="Acyl-CoA_dh_N"/>
    <property type="match status" value="1"/>
</dbReference>
<dbReference type="Gene3D" id="1.20.140.10">
    <property type="entry name" value="Butyryl-CoA Dehydrogenase, subunit A, domain 3"/>
    <property type="match status" value="1"/>
</dbReference>
<accession>A0ABT4LM24</accession>
<dbReference type="InterPro" id="IPR036250">
    <property type="entry name" value="AcylCo_DH-like_C"/>
</dbReference>
<dbReference type="PIRSF" id="PIRSF016578">
    <property type="entry name" value="HsaA"/>
    <property type="match status" value="1"/>
</dbReference>
<dbReference type="InterPro" id="IPR009100">
    <property type="entry name" value="AcylCoA_DH/oxidase_NM_dom_sf"/>
</dbReference>
<evidence type="ECO:0000256" key="3">
    <source>
        <dbReference type="ARBA" id="ARBA00022630"/>
    </source>
</evidence>
<dbReference type="Proteomes" id="UP001069802">
    <property type="component" value="Unassembled WGS sequence"/>
</dbReference>
<protein>
    <submittedName>
        <fullName evidence="9">Acyl-CoA dehydrogenase family protein</fullName>
    </submittedName>
</protein>
<reference evidence="9" key="1">
    <citation type="submission" date="2022-12" db="EMBL/GenBank/DDBJ databases">
        <title>Bacterial isolates from different developmental stages of Nematostella vectensis.</title>
        <authorList>
            <person name="Fraune S."/>
        </authorList>
    </citation>
    <scope>NUCLEOTIDE SEQUENCE</scope>
    <source>
        <strain evidence="9">G21630-S1</strain>
    </source>
</reference>
<comment type="cofactor">
    <cofactor evidence="1 5">
        <name>FAD</name>
        <dbReference type="ChEBI" id="CHEBI:57692"/>
    </cofactor>
</comment>
<evidence type="ECO:0000256" key="1">
    <source>
        <dbReference type="ARBA" id="ARBA00001974"/>
    </source>
</evidence>
<dbReference type="InterPro" id="IPR013786">
    <property type="entry name" value="AcylCoA_DH/ox_N"/>
</dbReference>
<dbReference type="RefSeq" id="WP_269424324.1">
    <property type="nucleotide sequence ID" value="NZ_JAPWGY010000006.1"/>
</dbReference>
<dbReference type="Pfam" id="PF02770">
    <property type="entry name" value="Acyl-CoA_dh_M"/>
    <property type="match status" value="1"/>
</dbReference>
<keyword evidence="3 5" id="KW-0285">Flavoprotein</keyword>
<dbReference type="PANTHER" id="PTHR43884">
    <property type="entry name" value="ACYL-COA DEHYDROGENASE"/>
    <property type="match status" value="1"/>
</dbReference>
<feature type="domain" description="Acyl-CoA dehydrogenase/oxidase N-terminal" evidence="8">
    <location>
        <begin position="50"/>
        <end position="151"/>
    </location>
</feature>
<dbReference type="InterPro" id="IPR046373">
    <property type="entry name" value="Acyl-CoA_Oxase/DH_mid-dom_sf"/>
</dbReference>
<dbReference type="Pfam" id="PF00441">
    <property type="entry name" value="Acyl-CoA_dh_1"/>
    <property type="match status" value="1"/>
</dbReference>
<dbReference type="SUPFAM" id="SSF56645">
    <property type="entry name" value="Acyl-CoA dehydrogenase NM domain-like"/>
    <property type="match status" value="1"/>
</dbReference>
<organism evidence="9 10">
    <name type="scientific">Kiloniella laminariae</name>
    <dbReference type="NCBI Taxonomy" id="454162"/>
    <lineage>
        <taxon>Bacteria</taxon>
        <taxon>Pseudomonadati</taxon>
        <taxon>Pseudomonadota</taxon>
        <taxon>Alphaproteobacteria</taxon>
        <taxon>Rhodospirillales</taxon>
        <taxon>Kiloniellaceae</taxon>
        <taxon>Kiloniella</taxon>
    </lineage>
</organism>